<dbReference type="GeneID" id="77924891"/>
<gene>
    <name evidence="1" type="primary">96</name>
    <name evidence="1" type="ORF">SEA_ONYINYE_96</name>
</gene>
<dbReference type="EMBL" id="MN813687">
    <property type="protein sequence ID" value="QHB37511.1"/>
    <property type="molecule type" value="Genomic_DNA"/>
</dbReference>
<evidence type="ECO:0000313" key="1">
    <source>
        <dbReference type="EMBL" id="QHB37511.1"/>
    </source>
</evidence>
<dbReference type="RefSeq" id="YP_010649345.1">
    <property type="nucleotide sequence ID" value="NC_070765.1"/>
</dbReference>
<sequence>MSRWDQEFMEFIEREIGRELNDRQRELLLGVHGSDGPIEAHIPAMKRKPRVARKVKALFMFGPSHGKSFFVTHPAPELLYTVDDDPPLFMAVEYPRDIGRNRLSRHHYRRLNEYSSAQGEDCALYVHDENCCDKTFPAD</sequence>
<keyword evidence="2" id="KW-1185">Reference proteome</keyword>
<reference evidence="1 2" key="1">
    <citation type="submission" date="2019-12" db="EMBL/GenBank/DDBJ databases">
        <authorList>
            <person name="Ayuk M.A."/>
            <person name="Robinson C.J."/>
            <person name="Anderson W.A."/>
            <person name="Ullah H."/>
            <person name="Gugssa A."/>
            <person name="Somiranjan G."/>
            <person name="Allen A."/>
            <person name="Lourds M.F."/>
            <person name="Quagraine B.K."/>
            <person name="Smith M."/>
            <person name="Moore M."/>
            <person name="Oliver J."/>
            <person name="Irabor E."/>
            <person name="Roy S.D."/>
            <person name="Bassey G."/>
            <person name="Louis B.N."/>
            <person name="Adu D."/>
            <person name="Akhimien C.E."/>
            <person name="Annor K."/>
            <person name="Archibald A."/>
            <person name="Ashagre K.C."/>
            <person name="Baity M.R."/>
            <person name="Barnes K.J."/>
            <person name="Barrios L.E."/>
            <person name="Black A.C."/>
            <person name="Bowen'Kauth M.S."/>
            <person name="Bowman K.N."/>
            <person name="Breaux D.L."/>
            <person name="Brooks J.A."/>
            <person name="Bwayili H.A."/>
            <person name="Caine T."/>
            <person name="Williams A.Y."/>
            <person name="Norris L.J."/>
            <person name="Nwozo E.O."/>
            <person name="Prosper P.L."/>
            <person name="Rankin N.A."/>
            <person name="Richardson K.M."/>
            <person name="Robinson D.M."/>
            <person name="Salters D.J."/>
            <person name="Savage M.A."/>
            <person name="Solomon S.M."/>
            <person name="Williams L.R."/>
            <person name="Curtis N."/>
            <person name="Garlena R.A."/>
            <person name="Russell D.A."/>
            <person name="Pope W.H."/>
            <person name="Jacobs-Sera D."/>
            <person name="Hatfull G.F."/>
        </authorList>
    </citation>
    <scope>NUCLEOTIDE SEQUENCE [LARGE SCALE GENOMIC DNA]</scope>
</reference>
<dbReference type="Proteomes" id="UP000463915">
    <property type="component" value="Segment"/>
</dbReference>
<dbReference type="KEGG" id="vg:77924891"/>
<accession>A0A6B9LDF9</accession>
<proteinExistence type="predicted"/>
<organism evidence="1 2">
    <name type="scientific">Mycobacterium phage Onyinye</name>
    <dbReference type="NCBI Taxonomy" id="2686235"/>
    <lineage>
        <taxon>Viruses</taxon>
        <taxon>Duplodnaviria</taxon>
        <taxon>Heunggongvirae</taxon>
        <taxon>Uroviricota</taxon>
        <taxon>Caudoviricetes</taxon>
        <taxon>Onyinyevirus</taxon>
        <taxon>Onyinyevirus onyinye</taxon>
    </lineage>
</organism>
<protein>
    <submittedName>
        <fullName evidence="1">Uncharacterized protein</fullName>
    </submittedName>
</protein>
<evidence type="ECO:0000313" key="2">
    <source>
        <dbReference type="Proteomes" id="UP000463915"/>
    </source>
</evidence>
<name>A0A6B9LDF9_9CAUD</name>